<keyword evidence="7" id="KW-0067">ATP-binding</keyword>
<dbReference type="InterPro" id="IPR001789">
    <property type="entry name" value="Sig_transdc_resp-reg_receiver"/>
</dbReference>
<evidence type="ECO:0000256" key="4">
    <source>
        <dbReference type="ARBA" id="ARBA00022679"/>
    </source>
</evidence>
<dbReference type="InterPro" id="IPR003594">
    <property type="entry name" value="HATPase_dom"/>
</dbReference>
<evidence type="ECO:0000256" key="9">
    <source>
        <dbReference type="PROSITE-ProRule" id="PRU00169"/>
    </source>
</evidence>
<dbReference type="InterPro" id="IPR004358">
    <property type="entry name" value="Sig_transdc_His_kin-like_C"/>
</dbReference>
<gene>
    <name evidence="14" type="ORF">QS95_12150</name>
</gene>
<dbReference type="NCBIfam" id="TIGR00229">
    <property type="entry name" value="sensory_box"/>
    <property type="match status" value="2"/>
</dbReference>
<dbReference type="GO" id="GO:0000155">
    <property type="term" value="F:phosphorelay sensor kinase activity"/>
    <property type="evidence" value="ECO:0007669"/>
    <property type="project" value="InterPro"/>
</dbReference>
<dbReference type="EMBL" id="JTGH01000010">
    <property type="protein sequence ID" value="KIF60265.1"/>
    <property type="molecule type" value="Genomic_DNA"/>
</dbReference>
<dbReference type="Gene3D" id="1.10.287.130">
    <property type="match status" value="1"/>
</dbReference>
<dbReference type="SMART" id="SM00448">
    <property type="entry name" value="REC"/>
    <property type="match status" value="1"/>
</dbReference>
<dbReference type="PANTHER" id="PTHR43065:SF49">
    <property type="entry name" value="HISTIDINE KINASE"/>
    <property type="match status" value="1"/>
</dbReference>
<protein>
    <recommendedName>
        <fullName evidence="2">histidine kinase</fullName>
        <ecNumber evidence="2">2.7.13.3</ecNumber>
    </recommendedName>
</protein>
<dbReference type="SUPFAM" id="SSF47384">
    <property type="entry name" value="Homodimeric domain of signal transducing histidine kinase"/>
    <property type="match status" value="1"/>
</dbReference>
<dbReference type="InterPro" id="IPR035965">
    <property type="entry name" value="PAS-like_dom_sf"/>
</dbReference>
<dbReference type="Gene3D" id="3.40.50.2300">
    <property type="match status" value="1"/>
</dbReference>
<dbReference type="GO" id="GO:0006355">
    <property type="term" value="P:regulation of DNA-templated transcription"/>
    <property type="evidence" value="ECO:0007669"/>
    <property type="project" value="InterPro"/>
</dbReference>
<dbReference type="Gene3D" id="3.30.450.20">
    <property type="entry name" value="PAS domain"/>
    <property type="match status" value="2"/>
</dbReference>
<evidence type="ECO:0000259" key="11">
    <source>
        <dbReference type="PROSITE" id="PS50110"/>
    </source>
</evidence>
<dbReference type="GO" id="GO:0005524">
    <property type="term" value="F:ATP binding"/>
    <property type="evidence" value="ECO:0007669"/>
    <property type="project" value="UniProtKB-KW"/>
</dbReference>
<dbReference type="PROSITE" id="PS50109">
    <property type="entry name" value="HIS_KIN"/>
    <property type="match status" value="1"/>
</dbReference>
<dbReference type="InterPro" id="IPR000700">
    <property type="entry name" value="PAS-assoc_C"/>
</dbReference>
<dbReference type="SUPFAM" id="SSF55874">
    <property type="entry name" value="ATPase domain of HSP90 chaperone/DNA topoisomerase II/histidine kinase"/>
    <property type="match status" value="1"/>
</dbReference>
<evidence type="ECO:0000256" key="8">
    <source>
        <dbReference type="ARBA" id="ARBA00023012"/>
    </source>
</evidence>
<feature type="domain" description="PAC" evidence="13">
    <location>
        <begin position="212"/>
        <end position="266"/>
    </location>
</feature>
<dbReference type="PROSITE" id="PS50113">
    <property type="entry name" value="PAC"/>
    <property type="match status" value="2"/>
</dbReference>
<comment type="caution">
    <text evidence="14">The sequence shown here is derived from an EMBL/GenBank/DDBJ whole genome shotgun (WGS) entry which is preliminary data.</text>
</comment>
<dbReference type="Pfam" id="PF00512">
    <property type="entry name" value="HisKA"/>
    <property type="match status" value="1"/>
</dbReference>
<dbReference type="SMART" id="SM00091">
    <property type="entry name" value="PAS"/>
    <property type="match status" value="2"/>
</dbReference>
<dbReference type="Pfam" id="PF02518">
    <property type="entry name" value="HATPase_c"/>
    <property type="match status" value="1"/>
</dbReference>
<evidence type="ECO:0000259" key="12">
    <source>
        <dbReference type="PROSITE" id="PS50112"/>
    </source>
</evidence>
<evidence type="ECO:0000313" key="15">
    <source>
        <dbReference type="Proteomes" id="UP000031587"/>
    </source>
</evidence>
<evidence type="ECO:0000256" key="7">
    <source>
        <dbReference type="ARBA" id="ARBA00022840"/>
    </source>
</evidence>
<proteinExistence type="predicted"/>
<evidence type="ECO:0000256" key="2">
    <source>
        <dbReference type="ARBA" id="ARBA00012438"/>
    </source>
</evidence>
<dbReference type="SMART" id="SM00388">
    <property type="entry name" value="HisKA"/>
    <property type="match status" value="1"/>
</dbReference>
<dbReference type="Pfam" id="PF13426">
    <property type="entry name" value="PAS_9"/>
    <property type="match status" value="1"/>
</dbReference>
<feature type="domain" description="Response regulatory" evidence="11">
    <location>
        <begin position="527"/>
        <end position="638"/>
    </location>
</feature>
<name>A0AAE2DJZ3_PSEFL</name>
<dbReference type="PROSITE" id="PS50112">
    <property type="entry name" value="PAS"/>
    <property type="match status" value="2"/>
</dbReference>
<evidence type="ECO:0000259" key="13">
    <source>
        <dbReference type="PROSITE" id="PS50113"/>
    </source>
</evidence>
<dbReference type="Proteomes" id="UP000031587">
    <property type="component" value="Unassembled WGS sequence"/>
</dbReference>
<dbReference type="Pfam" id="PF00072">
    <property type="entry name" value="Response_reg"/>
    <property type="match status" value="1"/>
</dbReference>
<feature type="domain" description="PAC" evidence="13">
    <location>
        <begin position="86"/>
        <end position="138"/>
    </location>
</feature>
<sequence length="646" mass="70937">MSDNKKSAAIEDMRFRLLIDAVVDYAIYMIDPEGIITSWNSGAKRFKGYEEAEILGEHFSRFYTDEDRANGMPQRALDTAIREGRFEGEGWRVRKDGTHFWCHVVIDPIFSPSGQLLGFAKITRDLTDRKMAEETLKQSEQQFRLLVQGVSDYAIYMLSPDGRVSNWNPGAQRIKGYRPEEVIGQHFSMFYTPEDREIGEPQRALETAAREGRFESKSWRLRKDGTRFLAHVVVDAIRGETGTLLGFAKITRDVTEATEAQQALEKTREALFQAQKMQAIGQLSGGIAHDFNNLLTVILGNLEIVRKRMGDDPKVSRLLENATQGALRGVSLTQRMLAFARRQELKTEPIDIPKLVQGITGLLRSSLGPGIRIETQFPEDLQAVLADSNQLELAVLNLATNARDAMPEGGSVTISAEPEVVIEQNDSTLAAGRYVCLRVTDTGEGMDADTLASATDPFFTTKGLGKGTGLGLSMVHGFIEQLGGRFILKSIKGQGTTAELWLPVAIDGVATQSSGTMVSTVTVPRLSVLVVDDDSLVRTSTVLLLEDLGHRVISAASGTHALELFDQGEVIDLMITDMAMPHMSGAQLAHAVRLLKPDLPIILATGFAERLEGFAAGLPRLSKPFNQMNLVTIIAQTMKRTGTESG</sequence>
<dbReference type="SUPFAM" id="SSF55785">
    <property type="entry name" value="PYP-like sensor domain (PAS domain)"/>
    <property type="match status" value="2"/>
</dbReference>
<dbReference type="Gene3D" id="3.30.565.10">
    <property type="entry name" value="Histidine kinase-like ATPase, C-terminal domain"/>
    <property type="match status" value="1"/>
</dbReference>
<dbReference type="AlphaFoldDB" id="A0AAE2DJZ3"/>
<dbReference type="InterPro" id="IPR013767">
    <property type="entry name" value="PAS_fold"/>
</dbReference>
<keyword evidence="3 9" id="KW-0597">Phosphoprotein</keyword>
<dbReference type="InterPro" id="IPR036890">
    <property type="entry name" value="HATPase_C_sf"/>
</dbReference>
<keyword evidence="6 14" id="KW-0418">Kinase</keyword>
<dbReference type="InterPro" id="IPR005467">
    <property type="entry name" value="His_kinase_dom"/>
</dbReference>
<feature type="domain" description="PAS" evidence="12">
    <location>
        <begin position="139"/>
        <end position="212"/>
    </location>
</feature>
<keyword evidence="8" id="KW-0902">Two-component regulatory system</keyword>
<feature type="domain" description="Histidine kinase" evidence="10">
    <location>
        <begin position="286"/>
        <end position="506"/>
    </location>
</feature>
<accession>A0AAE2DJZ3</accession>
<dbReference type="PROSITE" id="PS50110">
    <property type="entry name" value="RESPONSE_REGULATORY"/>
    <property type="match status" value="1"/>
</dbReference>
<dbReference type="Pfam" id="PF00989">
    <property type="entry name" value="PAS"/>
    <property type="match status" value="1"/>
</dbReference>
<dbReference type="CDD" id="cd00130">
    <property type="entry name" value="PAS"/>
    <property type="match status" value="2"/>
</dbReference>
<evidence type="ECO:0000256" key="3">
    <source>
        <dbReference type="ARBA" id="ARBA00022553"/>
    </source>
</evidence>
<feature type="modified residue" description="4-aspartylphosphate" evidence="9">
    <location>
        <position position="577"/>
    </location>
</feature>
<dbReference type="RefSeq" id="WP_039768353.1">
    <property type="nucleotide sequence ID" value="NZ_JTGH01000010.1"/>
</dbReference>
<dbReference type="InterPro" id="IPR001610">
    <property type="entry name" value="PAC"/>
</dbReference>
<dbReference type="EC" id="2.7.13.3" evidence="2"/>
<comment type="catalytic activity">
    <reaction evidence="1">
        <text>ATP + protein L-histidine = ADP + protein N-phospho-L-histidine.</text>
        <dbReference type="EC" id="2.7.13.3"/>
    </reaction>
</comment>
<keyword evidence="5" id="KW-0547">Nucleotide-binding</keyword>
<keyword evidence="4" id="KW-0808">Transferase</keyword>
<dbReference type="SMART" id="SM00387">
    <property type="entry name" value="HATPase_c"/>
    <property type="match status" value="1"/>
</dbReference>
<evidence type="ECO:0000256" key="1">
    <source>
        <dbReference type="ARBA" id="ARBA00000085"/>
    </source>
</evidence>
<dbReference type="PANTHER" id="PTHR43065">
    <property type="entry name" value="SENSOR HISTIDINE KINASE"/>
    <property type="match status" value="1"/>
</dbReference>
<dbReference type="InterPro" id="IPR011006">
    <property type="entry name" value="CheY-like_superfamily"/>
</dbReference>
<reference evidence="14 15" key="1">
    <citation type="submission" date="2014-11" db="EMBL/GenBank/DDBJ databases">
        <title>Draft genome sequence of Pseudomonas fluorescens strains SF4c SF39a.</title>
        <authorList>
            <person name="Underwood G.E."/>
            <person name="Ly L.K."/>
            <person name="Bitzer A.S."/>
            <person name="Godino A."/>
            <person name="Bucci V."/>
            <person name="Fischer S."/>
            <person name="Silby M.W."/>
        </authorList>
    </citation>
    <scope>NUCLEOTIDE SEQUENCE [LARGE SCALE GENOMIC DNA]</scope>
    <source>
        <strain evidence="14 15">SF4c</strain>
    </source>
</reference>
<dbReference type="CDD" id="cd00082">
    <property type="entry name" value="HisKA"/>
    <property type="match status" value="1"/>
</dbReference>
<dbReference type="InterPro" id="IPR003661">
    <property type="entry name" value="HisK_dim/P_dom"/>
</dbReference>
<dbReference type="InterPro" id="IPR036097">
    <property type="entry name" value="HisK_dim/P_sf"/>
</dbReference>
<evidence type="ECO:0000256" key="6">
    <source>
        <dbReference type="ARBA" id="ARBA00022777"/>
    </source>
</evidence>
<dbReference type="SUPFAM" id="SSF52172">
    <property type="entry name" value="CheY-like"/>
    <property type="match status" value="1"/>
</dbReference>
<dbReference type="InterPro" id="IPR000014">
    <property type="entry name" value="PAS"/>
</dbReference>
<evidence type="ECO:0000313" key="14">
    <source>
        <dbReference type="EMBL" id="KIF60265.1"/>
    </source>
</evidence>
<evidence type="ECO:0000256" key="5">
    <source>
        <dbReference type="ARBA" id="ARBA00022741"/>
    </source>
</evidence>
<dbReference type="PRINTS" id="PR00344">
    <property type="entry name" value="BCTRLSENSOR"/>
</dbReference>
<dbReference type="SMART" id="SM00086">
    <property type="entry name" value="PAC"/>
    <property type="match status" value="2"/>
</dbReference>
<evidence type="ECO:0000259" key="10">
    <source>
        <dbReference type="PROSITE" id="PS50109"/>
    </source>
</evidence>
<organism evidence="14 15">
    <name type="scientific">Pseudomonas fluorescens</name>
    <dbReference type="NCBI Taxonomy" id="294"/>
    <lineage>
        <taxon>Bacteria</taxon>
        <taxon>Pseudomonadati</taxon>
        <taxon>Pseudomonadota</taxon>
        <taxon>Gammaproteobacteria</taxon>
        <taxon>Pseudomonadales</taxon>
        <taxon>Pseudomonadaceae</taxon>
        <taxon>Pseudomonas</taxon>
    </lineage>
</organism>
<feature type="domain" description="PAS" evidence="12">
    <location>
        <begin position="11"/>
        <end position="84"/>
    </location>
</feature>